<evidence type="ECO:0000256" key="9">
    <source>
        <dbReference type="ARBA" id="ARBA00023180"/>
    </source>
</evidence>
<dbReference type="AlphaFoldDB" id="G3PP97"/>
<dbReference type="OMA" id="SCQGIFN"/>
<evidence type="ECO:0000256" key="6">
    <source>
        <dbReference type="ARBA" id="ARBA00022989"/>
    </source>
</evidence>
<keyword evidence="5" id="KW-0677">Repeat</keyword>
<dbReference type="GeneTree" id="ENSGT00940000155603"/>
<organism evidence="12 13">
    <name type="scientific">Gasterosteus aculeatus aculeatus</name>
    <name type="common">three-spined stickleback</name>
    <dbReference type="NCBI Taxonomy" id="481459"/>
    <lineage>
        <taxon>Eukaryota</taxon>
        <taxon>Metazoa</taxon>
        <taxon>Chordata</taxon>
        <taxon>Craniata</taxon>
        <taxon>Vertebrata</taxon>
        <taxon>Euteleostomi</taxon>
        <taxon>Actinopterygii</taxon>
        <taxon>Neopterygii</taxon>
        <taxon>Teleostei</taxon>
        <taxon>Neoteleostei</taxon>
        <taxon>Acanthomorphata</taxon>
        <taxon>Eupercaria</taxon>
        <taxon>Perciformes</taxon>
        <taxon>Cottioidei</taxon>
        <taxon>Gasterosteales</taxon>
        <taxon>Gasterosteidae</taxon>
        <taxon>Gasterosteus</taxon>
    </lineage>
</organism>
<dbReference type="Pfam" id="PF00041">
    <property type="entry name" value="fn3"/>
    <property type="match status" value="1"/>
</dbReference>
<reference evidence="12 13" key="1">
    <citation type="journal article" date="2021" name="G3 (Bethesda)">
        <title>Improved contiguity of the threespine stickleback genome using long-read sequencing.</title>
        <authorList>
            <person name="Nath S."/>
            <person name="Shaw D.E."/>
            <person name="White M.A."/>
        </authorList>
    </citation>
    <scope>NUCLEOTIDE SEQUENCE [LARGE SCALE GENOMIC DNA]</scope>
    <source>
        <strain evidence="12 13">Lake Benthic</strain>
    </source>
</reference>
<feature type="transmembrane region" description="Helical" evidence="10">
    <location>
        <begin position="523"/>
        <end position="543"/>
    </location>
</feature>
<evidence type="ECO:0000256" key="7">
    <source>
        <dbReference type="ARBA" id="ARBA00023136"/>
    </source>
</evidence>
<feature type="transmembrane region" description="Helical" evidence="10">
    <location>
        <begin position="31"/>
        <end position="51"/>
    </location>
</feature>
<dbReference type="GO" id="GO:0005886">
    <property type="term" value="C:plasma membrane"/>
    <property type="evidence" value="ECO:0007669"/>
    <property type="project" value="UniProtKB-ARBA"/>
</dbReference>
<evidence type="ECO:0000256" key="2">
    <source>
        <dbReference type="ARBA" id="ARBA00008921"/>
    </source>
</evidence>
<protein>
    <recommendedName>
        <fullName evidence="11">Fibronectin type-III domain-containing protein</fullName>
    </recommendedName>
</protein>
<evidence type="ECO:0000256" key="10">
    <source>
        <dbReference type="SAM" id="Phobius"/>
    </source>
</evidence>
<dbReference type="InterPro" id="IPR003961">
    <property type="entry name" value="FN3_dom"/>
</dbReference>
<sequence>MTIVTIVTIVTTMTIVTIVAIVTIKTIMAIVTTMTIVAIVTIMTIVASVGLSRSSLPAETLNVSCQYHQSAESLTCGWSLHPEGHAEPAVSFIFSSELVIYSCPGIFNPLSLLTVTARIKDYATGREVWSRPWTFLLYDAAKPSRPVLSLLRSTEDSVVVSWRGGDGVCRLRYRVEGAPTWTEAPESVAAHEDETLTYTIKDLLVSTTYRAAVACTEESGIQSDWSAEVSGRTLDRAPSRPPEVCYRVEKRDSGSLLLHLMWKDLDLRDAGGRILGYRVTYETKQQPRRRVQNVTAVTALLVVEEGNCSVAVAAFNSAGYGPAARLAIDPRRRSLPPVRHLWVSSSFPTAKGLLVQWENPSVPPSVPPVTHLAVQWRSGTPPSNISRWTAVEPLDTSAVIGGSYLISVLPVYGQRCGPPQSLPASLQQGALMEAVQLKVVGVTKTSVSVAWVWQKKSGPIRVQRYRVKLRKDSESHTLSLWPDQRQLTFLNLTPNTEYSLLLLADDSSRNVVPVRTDFDEGPAVAAATPLLLLAAVVSIVSILTRTVGLRHCVIEDPLSYAHAVYRKQKSPFCGPML</sequence>
<keyword evidence="3 10" id="KW-0812">Transmembrane</keyword>
<evidence type="ECO:0000256" key="3">
    <source>
        <dbReference type="ARBA" id="ARBA00022692"/>
    </source>
</evidence>
<reference evidence="12" key="3">
    <citation type="submission" date="2025-09" db="UniProtKB">
        <authorList>
            <consortium name="Ensembl"/>
        </authorList>
    </citation>
    <scope>IDENTIFICATION</scope>
</reference>
<evidence type="ECO:0000259" key="11">
    <source>
        <dbReference type="PROSITE" id="PS50853"/>
    </source>
</evidence>
<dbReference type="Bgee" id="ENSGACG00000014713">
    <property type="expression patterns" value="Expressed in liver and 1 other cell type or tissue"/>
</dbReference>
<dbReference type="InterPro" id="IPR013783">
    <property type="entry name" value="Ig-like_fold"/>
</dbReference>
<dbReference type="PANTHER" id="PTHR48423">
    <property type="entry name" value="INTERLEUKIN-27 RECEPTOR SUBUNIT ALPHA"/>
    <property type="match status" value="1"/>
</dbReference>
<dbReference type="PROSITE" id="PS50853">
    <property type="entry name" value="FN3"/>
    <property type="match status" value="2"/>
</dbReference>
<evidence type="ECO:0000313" key="12">
    <source>
        <dbReference type="Ensembl" id="ENSGACP00000019430.2"/>
    </source>
</evidence>
<dbReference type="SMART" id="SM00060">
    <property type="entry name" value="FN3"/>
    <property type="match status" value="4"/>
</dbReference>
<dbReference type="PANTHER" id="PTHR48423:SF1">
    <property type="entry name" value="INTERLEUKIN-27 RECEPTOR SUBUNIT ALPHA"/>
    <property type="match status" value="1"/>
</dbReference>
<dbReference type="SUPFAM" id="SSF49265">
    <property type="entry name" value="Fibronectin type III"/>
    <property type="match status" value="2"/>
</dbReference>
<dbReference type="STRING" id="69293.ENSGACP00000019430"/>
<comment type="similarity">
    <text evidence="2">Belongs to the type I cytokine receptor family. Type 2 subfamily.</text>
</comment>
<evidence type="ECO:0000256" key="8">
    <source>
        <dbReference type="ARBA" id="ARBA00023170"/>
    </source>
</evidence>
<dbReference type="Proteomes" id="UP000007635">
    <property type="component" value="Chromosome XIII"/>
</dbReference>
<dbReference type="Ensembl" id="ENSGACT00000019468.2">
    <property type="protein sequence ID" value="ENSGACP00000019430.2"/>
    <property type="gene ID" value="ENSGACG00000014713.2"/>
</dbReference>
<dbReference type="eggNOG" id="ENOG502SJ75">
    <property type="taxonomic scope" value="Eukaryota"/>
</dbReference>
<keyword evidence="4" id="KW-0732">Signal</keyword>
<keyword evidence="13" id="KW-1185">Reference proteome</keyword>
<reference evidence="12" key="2">
    <citation type="submission" date="2025-08" db="UniProtKB">
        <authorList>
            <consortium name="Ensembl"/>
        </authorList>
    </citation>
    <scope>IDENTIFICATION</scope>
</reference>
<comment type="subcellular location">
    <subcellularLocation>
        <location evidence="1">Membrane</location>
        <topology evidence="1">Single-pass type I membrane protein</topology>
    </subcellularLocation>
</comment>
<accession>G3PP97</accession>
<feature type="domain" description="Fibronectin type-III" evidence="11">
    <location>
        <begin position="142"/>
        <end position="236"/>
    </location>
</feature>
<evidence type="ECO:0000256" key="5">
    <source>
        <dbReference type="ARBA" id="ARBA00022737"/>
    </source>
</evidence>
<keyword evidence="6 10" id="KW-1133">Transmembrane helix</keyword>
<dbReference type="InterPro" id="IPR036116">
    <property type="entry name" value="FN3_sf"/>
</dbReference>
<keyword evidence="8" id="KW-0675">Receptor</keyword>
<evidence type="ECO:0000256" key="1">
    <source>
        <dbReference type="ARBA" id="ARBA00004479"/>
    </source>
</evidence>
<feature type="domain" description="Fibronectin type-III" evidence="11">
    <location>
        <begin position="433"/>
        <end position="519"/>
    </location>
</feature>
<evidence type="ECO:0000256" key="4">
    <source>
        <dbReference type="ARBA" id="ARBA00022729"/>
    </source>
</evidence>
<dbReference type="CDD" id="cd00063">
    <property type="entry name" value="FN3"/>
    <property type="match status" value="3"/>
</dbReference>
<dbReference type="InterPro" id="IPR052672">
    <property type="entry name" value="Type1_Cytokine_Rcpt_Type2"/>
</dbReference>
<feature type="transmembrane region" description="Helical" evidence="10">
    <location>
        <begin position="6"/>
        <end position="24"/>
    </location>
</feature>
<keyword evidence="7 10" id="KW-0472">Membrane</keyword>
<dbReference type="InParanoid" id="G3PP97"/>
<dbReference type="Gene3D" id="2.60.40.10">
    <property type="entry name" value="Immunoglobulins"/>
    <property type="match status" value="4"/>
</dbReference>
<keyword evidence="9" id="KW-0325">Glycoprotein</keyword>
<name>G3PP97_GASAC</name>
<evidence type="ECO:0000313" key="13">
    <source>
        <dbReference type="Proteomes" id="UP000007635"/>
    </source>
</evidence>
<proteinExistence type="inferred from homology"/>